<dbReference type="RefSeq" id="WP_133959068.1">
    <property type="nucleotide sequence ID" value="NZ_SORI01000027.1"/>
</dbReference>
<comment type="caution">
    <text evidence="1">The sequence shown here is derived from an EMBL/GenBank/DDBJ whole genome shotgun (WGS) entry which is preliminary data.</text>
</comment>
<dbReference type="InterPro" id="IPR047755">
    <property type="entry name" value="OrtA"/>
</dbReference>
<sequence>MDIIRKGSWVQIEWILLEPGERPEHLPPETRRVPLRVKAKGILQEDAPVGEPATVVSTCGRVLKGTLVAENPPFTHSFGPQIPEFIGLGDALRSLWRKSDE</sequence>
<protein>
    <recommendedName>
        <fullName evidence="3">2-amino-4-ketopentanoate thiolase alpha subunit</fullName>
    </recommendedName>
</protein>
<gene>
    <name evidence="1" type="ORF">C8D99_1279</name>
</gene>
<evidence type="ECO:0008006" key="3">
    <source>
        <dbReference type="Google" id="ProtNLM"/>
    </source>
</evidence>
<evidence type="ECO:0000313" key="1">
    <source>
        <dbReference type="EMBL" id="TDY54531.1"/>
    </source>
</evidence>
<accession>A0A4R8M3E8</accession>
<dbReference type="NCBIfam" id="NF040739">
    <property type="entry name" value="ornith_OrtA"/>
    <property type="match status" value="1"/>
</dbReference>
<dbReference type="OrthoDB" id="3712030at2"/>
<organism evidence="1 2">
    <name type="scientific">Aminivibrio pyruvatiphilus</name>
    <dbReference type="NCBI Taxonomy" id="1005740"/>
    <lineage>
        <taxon>Bacteria</taxon>
        <taxon>Thermotogati</taxon>
        <taxon>Synergistota</taxon>
        <taxon>Synergistia</taxon>
        <taxon>Synergistales</taxon>
        <taxon>Aminobacteriaceae</taxon>
        <taxon>Aminivibrio</taxon>
    </lineage>
</organism>
<dbReference type="Pfam" id="PF22010">
    <property type="entry name" value="OrtA"/>
    <property type="match status" value="1"/>
</dbReference>
<reference evidence="1 2" key="1">
    <citation type="submission" date="2019-03" db="EMBL/GenBank/DDBJ databases">
        <title>Genomic Encyclopedia of Type Strains, Phase IV (KMG-IV): sequencing the most valuable type-strain genomes for metagenomic binning, comparative biology and taxonomic classification.</title>
        <authorList>
            <person name="Goeker M."/>
        </authorList>
    </citation>
    <scope>NUCLEOTIDE SEQUENCE [LARGE SCALE GENOMIC DNA]</scope>
    <source>
        <strain evidence="1 2">DSM 25964</strain>
    </source>
</reference>
<dbReference type="EMBL" id="SORI01000027">
    <property type="protein sequence ID" value="TDY54531.1"/>
    <property type="molecule type" value="Genomic_DNA"/>
</dbReference>
<dbReference type="Proteomes" id="UP000295066">
    <property type="component" value="Unassembled WGS sequence"/>
</dbReference>
<proteinExistence type="predicted"/>
<dbReference type="AlphaFoldDB" id="A0A4R8M3E8"/>
<name>A0A4R8M3E8_9BACT</name>
<keyword evidence="2" id="KW-1185">Reference proteome</keyword>
<evidence type="ECO:0000313" key="2">
    <source>
        <dbReference type="Proteomes" id="UP000295066"/>
    </source>
</evidence>